<dbReference type="GO" id="GO:0030313">
    <property type="term" value="C:cell envelope"/>
    <property type="evidence" value="ECO:0007669"/>
    <property type="project" value="UniProtKB-SubCell"/>
</dbReference>
<dbReference type="Pfam" id="PF00496">
    <property type="entry name" value="SBP_bac_5"/>
    <property type="match status" value="1"/>
</dbReference>
<organism evidence="7 8">
    <name type="scientific">Amycolatopsis saalfeldensis</name>
    <dbReference type="NCBI Taxonomy" id="394193"/>
    <lineage>
        <taxon>Bacteria</taxon>
        <taxon>Bacillati</taxon>
        <taxon>Actinomycetota</taxon>
        <taxon>Actinomycetes</taxon>
        <taxon>Pseudonocardiales</taxon>
        <taxon>Pseudonocardiaceae</taxon>
        <taxon>Amycolatopsis</taxon>
    </lineage>
</organism>
<accession>A0A1H8Q6E1</accession>
<proteinExistence type="inferred from homology"/>
<dbReference type="PANTHER" id="PTHR30290:SF10">
    <property type="entry name" value="PERIPLASMIC OLIGOPEPTIDE-BINDING PROTEIN-RELATED"/>
    <property type="match status" value="1"/>
</dbReference>
<dbReference type="InterPro" id="IPR039424">
    <property type="entry name" value="SBP_5"/>
</dbReference>
<dbReference type="PIRSF" id="PIRSF002741">
    <property type="entry name" value="MppA"/>
    <property type="match status" value="1"/>
</dbReference>
<feature type="signal peptide" evidence="5">
    <location>
        <begin position="1"/>
        <end position="24"/>
    </location>
</feature>
<dbReference type="RefSeq" id="WP_091612762.1">
    <property type="nucleotide sequence ID" value="NZ_FOEF01000001.1"/>
</dbReference>
<evidence type="ECO:0000256" key="2">
    <source>
        <dbReference type="ARBA" id="ARBA00005695"/>
    </source>
</evidence>
<feature type="domain" description="Solute-binding protein family 5" evidence="6">
    <location>
        <begin position="95"/>
        <end position="504"/>
    </location>
</feature>
<dbReference type="AlphaFoldDB" id="A0A1H8Q6E1"/>
<keyword evidence="8" id="KW-1185">Reference proteome</keyword>
<dbReference type="CDD" id="cd08513">
    <property type="entry name" value="PBP2_thermophilic_Hb8_like"/>
    <property type="match status" value="1"/>
</dbReference>
<dbReference type="Proteomes" id="UP000198582">
    <property type="component" value="Unassembled WGS sequence"/>
</dbReference>
<comment type="subcellular location">
    <subcellularLocation>
        <location evidence="1">Cell envelope</location>
    </subcellularLocation>
</comment>
<dbReference type="PROSITE" id="PS51257">
    <property type="entry name" value="PROKAR_LIPOPROTEIN"/>
    <property type="match status" value="1"/>
</dbReference>
<gene>
    <name evidence="7" type="ORF">SAMN04489732_101225</name>
</gene>
<keyword evidence="3" id="KW-0813">Transport</keyword>
<evidence type="ECO:0000259" key="6">
    <source>
        <dbReference type="Pfam" id="PF00496"/>
    </source>
</evidence>
<dbReference type="GO" id="GO:0015833">
    <property type="term" value="P:peptide transport"/>
    <property type="evidence" value="ECO:0007669"/>
    <property type="project" value="TreeGrafter"/>
</dbReference>
<evidence type="ECO:0000256" key="5">
    <source>
        <dbReference type="SAM" id="SignalP"/>
    </source>
</evidence>
<evidence type="ECO:0000256" key="4">
    <source>
        <dbReference type="ARBA" id="ARBA00022729"/>
    </source>
</evidence>
<comment type="similarity">
    <text evidence="2">Belongs to the bacterial solute-binding protein 5 family.</text>
</comment>
<dbReference type="STRING" id="394193.SAMN04489732_101225"/>
<feature type="chain" id="PRO_5038399600" evidence="5">
    <location>
        <begin position="25"/>
        <end position="599"/>
    </location>
</feature>
<dbReference type="PANTHER" id="PTHR30290">
    <property type="entry name" value="PERIPLASMIC BINDING COMPONENT OF ABC TRANSPORTER"/>
    <property type="match status" value="1"/>
</dbReference>
<keyword evidence="4 5" id="KW-0732">Signal</keyword>
<dbReference type="InterPro" id="IPR000914">
    <property type="entry name" value="SBP_5_dom"/>
</dbReference>
<evidence type="ECO:0000256" key="3">
    <source>
        <dbReference type="ARBA" id="ARBA00022448"/>
    </source>
</evidence>
<evidence type="ECO:0000313" key="7">
    <source>
        <dbReference type="EMBL" id="SEO49789.1"/>
    </source>
</evidence>
<dbReference type="EMBL" id="FOEF01000001">
    <property type="protein sequence ID" value="SEO49789.1"/>
    <property type="molecule type" value="Genomic_DNA"/>
</dbReference>
<dbReference type="Gene3D" id="3.10.105.10">
    <property type="entry name" value="Dipeptide-binding Protein, Domain 3"/>
    <property type="match status" value="1"/>
</dbReference>
<sequence>MARHPWRTALGVTLASVLALSGCAGSQEQHGGGSGAPRAGGTARFALPPSATPNWIMPISIPGYGASYNGVIRSTMFVPLYNYDGNSGSVTVDDPGSAADPPRYSADGKTVTITLKPLTWSTGDPVTSRDVEFWLNLVRAGKDNWGKYSEGLMPDNIKAFHAVDEHTFTLTLDKAYNPDWFTANQLSLVVPMPQRAWDRTSASGPIGDHDRDPAGAKQVFDFLVGQAKSLGTYATNPLWKVVNGPFTLSGFTATGEVTLTKNPKYTGPDAAKLDTVKFLTFTSSSAEYNVLRAGGVDYGYVPTSNLGQRAKLEAQGYRVEPWNGWSITYSPYNFNNPRLGKVFAQLYVRQALQHAVDQDAITSVIWRGSARVGYGPVPQDNDTKYLSQRQKTNPYPFDLDAARKLLSGHGWKPGPDGVLACSAPRLCGEGIAAGTRLSLTMLTESGSDETDGTMQELRSEFSRIGVEMKVNAQPLNTVLANGTACEPSDASCSWQLSYFGTQGSWYFPANPSGEQLFATGAGTNFGSYSDKHADELMSATNLSASDQPMFDYSAYLAEQLPVLWLPNPPYQVSAIDTALHGISQDPLAGLAPQRWFWTR</sequence>
<dbReference type="OrthoDB" id="7888869at2"/>
<dbReference type="InterPro" id="IPR030678">
    <property type="entry name" value="Peptide/Ni-bd"/>
</dbReference>
<evidence type="ECO:0000313" key="8">
    <source>
        <dbReference type="Proteomes" id="UP000198582"/>
    </source>
</evidence>
<evidence type="ECO:0000256" key="1">
    <source>
        <dbReference type="ARBA" id="ARBA00004196"/>
    </source>
</evidence>
<dbReference type="GO" id="GO:0043190">
    <property type="term" value="C:ATP-binding cassette (ABC) transporter complex"/>
    <property type="evidence" value="ECO:0007669"/>
    <property type="project" value="InterPro"/>
</dbReference>
<dbReference type="SUPFAM" id="SSF53850">
    <property type="entry name" value="Periplasmic binding protein-like II"/>
    <property type="match status" value="1"/>
</dbReference>
<dbReference type="Gene3D" id="3.40.190.10">
    <property type="entry name" value="Periplasmic binding protein-like II"/>
    <property type="match status" value="1"/>
</dbReference>
<dbReference type="GO" id="GO:0042597">
    <property type="term" value="C:periplasmic space"/>
    <property type="evidence" value="ECO:0007669"/>
    <property type="project" value="UniProtKB-ARBA"/>
</dbReference>
<reference evidence="7 8" key="1">
    <citation type="submission" date="2016-10" db="EMBL/GenBank/DDBJ databases">
        <authorList>
            <person name="de Groot N.N."/>
        </authorList>
    </citation>
    <scope>NUCLEOTIDE SEQUENCE [LARGE SCALE GENOMIC DNA]</scope>
    <source>
        <strain evidence="7 8">DSM 44993</strain>
    </source>
</reference>
<dbReference type="GO" id="GO:1904680">
    <property type="term" value="F:peptide transmembrane transporter activity"/>
    <property type="evidence" value="ECO:0007669"/>
    <property type="project" value="TreeGrafter"/>
</dbReference>
<protein>
    <submittedName>
        <fullName evidence="7">Peptide/nickel transport system substrate-binding protein</fullName>
    </submittedName>
</protein>
<name>A0A1H8Q6E1_9PSEU</name>